<dbReference type="RefSeq" id="WP_160691919.1">
    <property type="nucleotide sequence ID" value="NZ_CP047897.1"/>
</dbReference>
<reference evidence="1 2" key="1">
    <citation type="submission" date="2020-01" db="EMBL/GenBank/DDBJ databases">
        <authorList>
            <person name="Kim M."/>
        </authorList>
    </citation>
    <scope>NUCLEOTIDE SEQUENCE [LARGE SCALE GENOMIC DNA]</scope>
    <source>
        <strain evidence="1 2">BT10</strain>
    </source>
</reference>
<protein>
    <submittedName>
        <fullName evidence="1">Uncharacterized protein</fullName>
    </submittedName>
</protein>
<evidence type="ECO:0000313" key="1">
    <source>
        <dbReference type="EMBL" id="QHL87989.1"/>
    </source>
</evidence>
<dbReference type="AlphaFoldDB" id="A0A6P1P054"/>
<organism evidence="1 2">
    <name type="scientific">Nibribacter ruber</name>
    <dbReference type="NCBI Taxonomy" id="2698458"/>
    <lineage>
        <taxon>Bacteria</taxon>
        <taxon>Pseudomonadati</taxon>
        <taxon>Bacteroidota</taxon>
        <taxon>Cytophagia</taxon>
        <taxon>Cytophagales</taxon>
        <taxon>Hymenobacteraceae</taxon>
        <taxon>Nibribacter</taxon>
    </lineage>
</organism>
<name>A0A6P1P054_9BACT</name>
<accession>A0A6P1P054</accession>
<keyword evidence="2" id="KW-1185">Reference proteome</keyword>
<dbReference type="KEGG" id="nib:GU926_11335"/>
<evidence type="ECO:0000313" key="2">
    <source>
        <dbReference type="Proteomes" id="UP000464214"/>
    </source>
</evidence>
<proteinExistence type="predicted"/>
<dbReference type="EMBL" id="CP047897">
    <property type="protein sequence ID" value="QHL87989.1"/>
    <property type="molecule type" value="Genomic_DNA"/>
</dbReference>
<dbReference type="Proteomes" id="UP000464214">
    <property type="component" value="Chromosome"/>
</dbReference>
<sequence>MKEHTKEAAELYGLPITLRVPAELKRKLSDEAAALGVSLAQHGAGILAGAHQASESVSNQLDLTLRENRDLNQRLAALEKQTAWQEGDAGSVLQTLRRNFAVLAEAHGKGEAVTQDALKARGFDFNFNTHIAWLDGAQYFCVFGLGYRLEGKQVTIQEFKPLRP</sequence>
<gene>
    <name evidence="1" type="ORF">GU926_11335</name>
</gene>